<dbReference type="PANTHER" id="PTHR43289:SF34">
    <property type="entry name" value="SERINE_THREONINE-PROTEIN KINASE YBDM-RELATED"/>
    <property type="match status" value="1"/>
</dbReference>
<dbReference type="Gene3D" id="3.30.200.20">
    <property type="entry name" value="Phosphorylase Kinase, domain 1"/>
    <property type="match status" value="1"/>
</dbReference>
<dbReference type="PANTHER" id="PTHR43289">
    <property type="entry name" value="MITOGEN-ACTIVATED PROTEIN KINASE KINASE KINASE 20-RELATED"/>
    <property type="match status" value="1"/>
</dbReference>
<evidence type="ECO:0000256" key="3">
    <source>
        <dbReference type="ARBA" id="ARBA00022777"/>
    </source>
</evidence>
<evidence type="ECO:0000256" key="1">
    <source>
        <dbReference type="ARBA" id="ARBA00022679"/>
    </source>
</evidence>
<dbReference type="Pfam" id="PF13414">
    <property type="entry name" value="TPR_11"/>
    <property type="match status" value="1"/>
</dbReference>
<dbReference type="InterPro" id="IPR011990">
    <property type="entry name" value="TPR-like_helical_dom_sf"/>
</dbReference>
<evidence type="ECO:0000256" key="6">
    <source>
        <dbReference type="SAM" id="MobiDB-lite"/>
    </source>
</evidence>
<keyword evidence="2 5" id="KW-0547">Nucleotide-binding</keyword>
<dbReference type="GO" id="GO:0004674">
    <property type="term" value="F:protein serine/threonine kinase activity"/>
    <property type="evidence" value="ECO:0007669"/>
    <property type="project" value="TreeGrafter"/>
</dbReference>
<dbReference type="SUPFAM" id="SSF48439">
    <property type="entry name" value="Protein prenylyltransferase"/>
    <property type="match status" value="1"/>
</dbReference>
<name>A0A848LPQ1_9BACT</name>
<dbReference type="InterPro" id="IPR011009">
    <property type="entry name" value="Kinase-like_dom_sf"/>
</dbReference>
<keyword evidence="3 9" id="KW-0418">Kinase</keyword>
<feature type="region of interest" description="Disordered" evidence="6">
    <location>
        <begin position="1"/>
        <end position="30"/>
    </location>
</feature>
<dbReference type="AlphaFoldDB" id="A0A848LPQ1"/>
<reference evidence="9 10" key="1">
    <citation type="submission" date="2020-04" db="EMBL/GenBank/DDBJ databases">
        <title>Draft genome of Pyxidicoccus fallax type strain.</title>
        <authorList>
            <person name="Whitworth D.E."/>
        </authorList>
    </citation>
    <scope>NUCLEOTIDE SEQUENCE [LARGE SCALE GENOMIC DNA]</scope>
    <source>
        <strain evidence="9 10">DSM 14698</strain>
    </source>
</reference>
<evidence type="ECO:0000313" key="10">
    <source>
        <dbReference type="Proteomes" id="UP000518300"/>
    </source>
</evidence>
<dbReference type="Gene3D" id="1.25.40.10">
    <property type="entry name" value="Tetratricopeptide repeat domain"/>
    <property type="match status" value="3"/>
</dbReference>
<dbReference type="RefSeq" id="WP_169349103.1">
    <property type="nucleotide sequence ID" value="NZ_JABBJJ010000210.1"/>
</dbReference>
<comment type="caution">
    <text evidence="9">The sequence shown here is derived from an EMBL/GenBank/DDBJ whole genome shotgun (WGS) entry which is preliminary data.</text>
</comment>
<dbReference type="PROSITE" id="PS00107">
    <property type="entry name" value="PROTEIN_KINASE_ATP"/>
    <property type="match status" value="1"/>
</dbReference>
<dbReference type="Proteomes" id="UP000518300">
    <property type="component" value="Unassembled WGS sequence"/>
</dbReference>
<evidence type="ECO:0000256" key="7">
    <source>
        <dbReference type="SAM" id="Phobius"/>
    </source>
</evidence>
<keyword evidence="7" id="KW-1133">Transmembrane helix</keyword>
<gene>
    <name evidence="9" type="ORF">HG543_34150</name>
</gene>
<dbReference type="CDD" id="cd14014">
    <property type="entry name" value="STKc_PknB_like"/>
    <property type="match status" value="1"/>
</dbReference>
<accession>A0A848LPQ1</accession>
<dbReference type="PROSITE" id="PS00108">
    <property type="entry name" value="PROTEIN_KINASE_ST"/>
    <property type="match status" value="1"/>
</dbReference>
<dbReference type="SUPFAM" id="SSF56112">
    <property type="entry name" value="Protein kinase-like (PK-like)"/>
    <property type="match status" value="1"/>
</dbReference>
<dbReference type="PROSITE" id="PS50011">
    <property type="entry name" value="PROTEIN_KINASE_DOM"/>
    <property type="match status" value="1"/>
</dbReference>
<dbReference type="InterPro" id="IPR008271">
    <property type="entry name" value="Ser/Thr_kinase_AS"/>
</dbReference>
<dbReference type="InterPro" id="IPR000719">
    <property type="entry name" value="Prot_kinase_dom"/>
</dbReference>
<evidence type="ECO:0000256" key="2">
    <source>
        <dbReference type="ARBA" id="ARBA00022741"/>
    </source>
</evidence>
<proteinExistence type="predicted"/>
<dbReference type="Pfam" id="PF00069">
    <property type="entry name" value="Pkinase"/>
    <property type="match status" value="1"/>
</dbReference>
<dbReference type="GO" id="GO:0005524">
    <property type="term" value="F:ATP binding"/>
    <property type="evidence" value="ECO:0007669"/>
    <property type="project" value="UniProtKB-UniRule"/>
</dbReference>
<protein>
    <submittedName>
        <fullName evidence="9">Protein kinase</fullName>
    </submittedName>
</protein>
<dbReference type="Gene3D" id="1.10.510.10">
    <property type="entry name" value="Transferase(Phosphotransferase) domain 1"/>
    <property type="match status" value="1"/>
</dbReference>
<feature type="transmembrane region" description="Helical" evidence="7">
    <location>
        <begin position="331"/>
        <end position="355"/>
    </location>
</feature>
<dbReference type="SUPFAM" id="SSF48452">
    <property type="entry name" value="TPR-like"/>
    <property type="match status" value="1"/>
</dbReference>
<keyword evidence="4 5" id="KW-0067">ATP-binding</keyword>
<feature type="binding site" evidence="5">
    <location>
        <position position="74"/>
    </location>
    <ligand>
        <name>ATP</name>
        <dbReference type="ChEBI" id="CHEBI:30616"/>
    </ligand>
</feature>
<evidence type="ECO:0000256" key="5">
    <source>
        <dbReference type="PROSITE-ProRule" id="PRU10141"/>
    </source>
</evidence>
<feature type="domain" description="Protein kinase" evidence="8">
    <location>
        <begin position="45"/>
        <end position="312"/>
    </location>
</feature>
<organism evidence="9 10">
    <name type="scientific">Pyxidicoccus fallax</name>
    <dbReference type="NCBI Taxonomy" id="394095"/>
    <lineage>
        <taxon>Bacteria</taxon>
        <taxon>Pseudomonadati</taxon>
        <taxon>Myxococcota</taxon>
        <taxon>Myxococcia</taxon>
        <taxon>Myxococcales</taxon>
        <taxon>Cystobacterineae</taxon>
        <taxon>Myxococcaceae</taxon>
        <taxon>Pyxidicoccus</taxon>
    </lineage>
</organism>
<evidence type="ECO:0000256" key="4">
    <source>
        <dbReference type="ARBA" id="ARBA00022840"/>
    </source>
</evidence>
<dbReference type="InterPro" id="IPR017441">
    <property type="entry name" value="Protein_kinase_ATP_BS"/>
</dbReference>
<keyword evidence="7" id="KW-0812">Transmembrane</keyword>
<evidence type="ECO:0000259" key="8">
    <source>
        <dbReference type="PROSITE" id="PS50011"/>
    </source>
</evidence>
<keyword evidence="1" id="KW-0808">Transferase</keyword>
<dbReference type="SMART" id="SM00220">
    <property type="entry name" value="S_TKc"/>
    <property type="match status" value="1"/>
</dbReference>
<keyword evidence="10" id="KW-1185">Reference proteome</keyword>
<evidence type="ECO:0000313" key="9">
    <source>
        <dbReference type="EMBL" id="NMO19865.1"/>
    </source>
</evidence>
<sequence>MANVADDQAPRGPRADAAGETATMDGVLPAPDRSRVLPFPDWERYELLERLGQGGMGEVFRARDRRLGRMVALKFIRDANTARAERFLQEARTQVRVDHPHVCKVFEVGEVGGRPYIAMQLVSGQGLDLAAPAMSLSEKVQVMRDVAAAVHEAHRLGVIHRDLKPSNILVERHEGGRYFPVVVDFGVAFDDAHGHGLTHTGALLGTPAYMAPEQARGDLAHLDRRTDVYSLGATLYELLTGVTPFTAATAAEVVAKVLHEEPPSPRAHAPDLPGDLETLVLKCLHKEPEQRYASARALAEDLGRYLDGEPILARRPSLLDRWRRRARKHRALVAVSALSLASILVLSVLGAHSWLEARRTRAQLATRARLAEQVGQQVKEIEWFLRTAHALPLHDTQREQQLVRERMARIAEKARELDEYGKALTHYALGRGHLAMQEFEQAHAELSRARGLGLDSPELHYALGQALGAKYRQGVEDMRRGGDKAWVAKRKQALEQEYLVPALQSLERSRALELESPHYLEGLIAFYRKDYDAAARAAARATVSAPWMYEARRLAGDVALARAVEQRERGEYDAARSGLEEAATLYTQALEAGRSDASSYEALAQTWLERVDVELDQGRPARDALERTLAATAQAARAAPHRSMSYRQRAYALMRQYKVENNRGAVDALEPILKDWIDSGLRAVARAPNDVYAHDALAIGYYWRGLYEWRHQRDPRPSWNEAIARLERALQLQPDYPWALNDLGLIHFNKGNHLREHGEDPRPAFTEAARYFEQAARADPQYLYAWANQVHVHNAMADFGLGRGLDPEAHVRRSIEAGERSLAINANASPTLGGMAAAELMRAQYLLDAGGDVRPPLERARQQLERALRINPTDGRSHLHVAEAHHLAALQAMRDGGNPAAELEAGREALERAYQGAPGCVDCRVVGARVALAEAEWAGRQGRPSLPLLQRARAEAQRAVDMVPYFEAHQELARVYWRLARALPPGGASTAVASGLEQVERALKLDANLAQAHLIRGGLLLMRARGTEGLATRQEAALQARAAFARAFELNPLLRRRHQELADEVEPLLARLAASRQGLD</sequence>
<keyword evidence="7" id="KW-0472">Membrane</keyword>
<dbReference type="EMBL" id="JABBJJ010000210">
    <property type="protein sequence ID" value="NMO19865.1"/>
    <property type="molecule type" value="Genomic_DNA"/>
</dbReference>